<reference evidence="1" key="2">
    <citation type="journal article" date="2015" name="Fish Shellfish Immunol.">
        <title>Early steps in the European eel (Anguilla anguilla)-Vibrio vulnificus interaction in the gills: Role of the RtxA13 toxin.</title>
        <authorList>
            <person name="Callol A."/>
            <person name="Pajuelo D."/>
            <person name="Ebbesson L."/>
            <person name="Teles M."/>
            <person name="MacKenzie S."/>
            <person name="Amaro C."/>
        </authorList>
    </citation>
    <scope>NUCLEOTIDE SEQUENCE</scope>
</reference>
<dbReference type="EMBL" id="GBXM01043713">
    <property type="protein sequence ID" value="JAH64864.1"/>
    <property type="molecule type" value="Transcribed_RNA"/>
</dbReference>
<name>A0A0E9UG78_ANGAN</name>
<evidence type="ECO:0000313" key="1">
    <source>
        <dbReference type="EMBL" id="JAH64864.1"/>
    </source>
</evidence>
<proteinExistence type="predicted"/>
<accession>A0A0E9UG78</accession>
<reference evidence="1" key="1">
    <citation type="submission" date="2014-11" db="EMBL/GenBank/DDBJ databases">
        <authorList>
            <person name="Amaro Gonzalez C."/>
        </authorList>
    </citation>
    <scope>NUCLEOTIDE SEQUENCE</scope>
</reference>
<dbReference type="AlphaFoldDB" id="A0A0E9UG78"/>
<sequence>MSKEDSLGVYSEPPLTNM</sequence>
<organism evidence="1">
    <name type="scientific">Anguilla anguilla</name>
    <name type="common">European freshwater eel</name>
    <name type="synonym">Muraena anguilla</name>
    <dbReference type="NCBI Taxonomy" id="7936"/>
    <lineage>
        <taxon>Eukaryota</taxon>
        <taxon>Metazoa</taxon>
        <taxon>Chordata</taxon>
        <taxon>Craniata</taxon>
        <taxon>Vertebrata</taxon>
        <taxon>Euteleostomi</taxon>
        <taxon>Actinopterygii</taxon>
        <taxon>Neopterygii</taxon>
        <taxon>Teleostei</taxon>
        <taxon>Anguilliformes</taxon>
        <taxon>Anguillidae</taxon>
        <taxon>Anguilla</taxon>
    </lineage>
</organism>
<protein>
    <submittedName>
        <fullName evidence="1">Uncharacterized protein</fullName>
    </submittedName>
</protein>